<dbReference type="GO" id="GO:0005886">
    <property type="term" value="C:plasma membrane"/>
    <property type="evidence" value="ECO:0007669"/>
    <property type="project" value="UniProtKB-SubCell"/>
</dbReference>
<evidence type="ECO:0000313" key="8">
    <source>
        <dbReference type="Proteomes" id="UP000617628"/>
    </source>
</evidence>
<dbReference type="Pfam" id="PF01810">
    <property type="entry name" value="LysE"/>
    <property type="match status" value="1"/>
</dbReference>
<feature type="transmembrane region" description="Helical" evidence="6">
    <location>
        <begin position="120"/>
        <end position="138"/>
    </location>
</feature>
<feature type="transmembrane region" description="Helical" evidence="6">
    <location>
        <begin position="150"/>
        <end position="178"/>
    </location>
</feature>
<comment type="caution">
    <text evidence="7">The sequence shown here is derived from an EMBL/GenBank/DDBJ whole genome shotgun (WGS) entry which is preliminary data.</text>
</comment>
<comment type="subcellular location">
    <subcellularLocation>
        <location evidence="1">Cell membrane</location>
        <topology evidence="1">Multi-pass membrane protein</topology>
    </subcellularLocation>
</comment>
<dbReference type="EMBL" id="JAENIL010000013">
    <property type="protein sequence ID" value="MBK1876918.1"/>
    <property type="molecule type" value="Genomic_DNA"/>
</dbReference>
<keyword evidence="3 6" id="KW-0812">Transmembrane</keyword>
<accession>A0A934S0L8</accession>
<keyword evidence="4 6" id="KW-1133">Transmembrane helix</keyword>
<dbReference type="PANTHER" id="PTHR30086:SF20">
    <property type="entry name" value="ARGININE EXPORTER PROTEIN ARGO-RELATED"/>
    <property type="match status" value="1"/>
</dbReference>
<keyword evidence="8" id="KW-1185">Reference proteome</keyword>
<feature type="transmembrane region" description="Helical" evidence="6">
    <location>
        <begin position="6"/>
        <end position="29"/>
    </location>
</feature>
<evidence type="ECO:0000256" key="1">
    <source>
        <dbReference type="ARBA" id="ARBA00004651"/>
    </source>
</evidence>
<dbReference type="AlphaFoldDB" id="A0A934S0L8"/>
<feature type="transmembrane region" description="Helical" evidence="6">
    <location>
        <begin position="190"/>
        <end position="210"/>
    </location>
</feature>
<feature type="transmembrane region" description="Helical" evidence="6">
    <location>
        <begin position="41"/>
        <end position="69"/>
    </location>
</feature>
<protein>
    <submittedName>
        <fullName evidence="7">LysE family translocator</fullName>
    </submittedName>
</protein>
<dbReference type="Proteomes" id="UP000617628">
    <property type="component" value="Unassembled WGS sequence"/>
</dbReference>
<sequence>MFELSQWLVFIGACLALVAVPGPAVIFIVARSVSDGLRVGLVTAAGIGLGNLTHAIAAAFGVSAVVASIPWAMDAVRYLGAAYLIYLGLRGLLARSKGNEGATKEESSLKSKRRSDFAKGYFVALLNPKVILFLLAFLPQFVSQADGEFWLQLLVLGCSFVFIGWIGDSTWALLAGSVSARLRKGAGERAWVKVVPAVVFIGLGIMTAFAELG</sequence>
<proteinExistence type="predicted"/>
<organism evidence="7 8">
    <name type="scientific">Pelagicoccus mobilis</name>
    <dbReference type="NCBI Taxonomy" id="415221"/>
    <lineage>
        <taxon>Bacteria</taxon>
        <taxon>Pseudomonadati</taxon>
        <taxon>Verrucomicrobiota</taxon>
        <taxon>Opitutia</taxon>
        <taxon>Puniceicoccales</taxon>
        <taxon>Pelagicoccaceae</taxon>
        <taxon>Pelagicoccus</taxon>
    </lineage>
</organism>
<name>A0A934S0L8_9BACT</name>
<reference evidence="7" key="1">
    <citation type="submission" date="2021-01" db="EMBL/GenBank/DDBJ databases">
        <title>Modified the classification status of verrucomicrobia.</title>
        <authorList>
            <person name="Feng X."/>
        </authorList>
    </citation>
    <scope>NUCLEOTIDE SEQUENCE</scope>
    <source>
        <strain evidence="7">KCTC 13126</strain>
    </source>
</reference>
<evidence type="ECO:0000256" key="6">
    <source>
        <dbReference type="SAM" id="Phobius"/>
    </source>
</evidence>
<evidence type="ECO:0000256" key="3">
    <source>
        <dbReference type="ARBA" id="ARBA00022692"/>
    </source>
</evidence>
<keyword evidence="2" id="KW-1003">Cell membrane</keyword>
<evidence type="ECO:0000256" key="5">
    <source>
        <dbReference type="ARBA" id="ARBA00023136"/>
    </source>
</evidence>
<evidence type="ECO:0000313" key="7">
    <source>
        <dbReference type="EMBL" id="MBK1876918.1"/>
    </source>
</evidence>
<dbReference type="RefSeq" id="WP_200355134.1">
    <property type="nucleotide sequence ID" value="NZ_JAENIL010000013.1"/>
</dbReference>
<evidence type="ECO:0000256" key="2">
    <source>
        <dbReference type="ARBA" id="ARBA00022475"/>
    </source>
</evidence>
<dbReference type="InterPro" id="IPR001123">
    <property type="entry name" value="LeuE-type"/>
</dbReference>
<dbReference type="GO" id="GO:0015171">
    <property type="term" value="F:amino acid transmembrane transporter activity"/>
    <property type="evidence" value="ECO:0007669"/>
    <property type="project" value="TreeGrafter"/>
</dbReference>
<dbReference type="PIRSF" id="PIRSF006324">
    <property type="entry name" value="LeuE"/>
    <property type="match status" value="1"/>
</dbReference>
<evidence type="ECO:0000256" key="4">
    <source>
        <dbReference type="ARBA" id="ARBA00022989"/>
    </source>
</evidence>
<gene>
    <name evidence="7" type="ORF">JIN87_08570</name>
</gene>
<dbReference type="PANTHER" id="PTHR30086">
    <property type="entry name" value="ARGININE EXPORTER PROTEIN ARGO"/>
    <property type="match status" value="1"/>
</dbReference>
<keyword evidence="5 6" id="KW-0472">Membrane</keyword>